<dbReference type="InterPro" id="IPR014755">
    <property type="entry name" value="Cu-Rt/internalin_Ig-like"/>
</dbReference>
<comment type="subcellular location">
    <subcellularLocation>
        <location evidence="1">Cell envelope</location>
    </subcellularLocation>
</comment>
<feature type="region of interest" description="Disordered" evidence="5">
    <location>
        <begin position="111"/>
        <end position="159"/>
    </location>
</feature>
<comment type="caution">
    <text evidence="9">The sequence shown here is derived from an EMBL/GenBank/DDBJ whole genome shotgun (WGS) entry which is preliminary data.</text>
</comment>
<dbReference type="PANTHER" id="PTHR34820:SF4">
    <property type="entry name" value="INNER MEMBRANE PROTEIN YEBZ"/>
    <property type="match status" value="1"/>
</dbReference>
<dbReference type="Proteomes" id="UP000019270">
    <property type="component" value="Unassembled WGS sequence"/>
</dbReference>
<dbReference type="GO" id="GO:0005507">
    <property type="term" value="F:copper ion binding"/>
    <property type="evidence" value="ECO:0007669"/>
    <property type="project" value="InterPro"/>
</dbReference>
<dbReference type="InterPro" id="IPR032694">
    <property type="entry name" value="CopC/D"/>
</dbReference>
<evidence type="ECO:0000259" key="8">
    <source>
        <dbReference type="Pfam" id="PF04234"/>
    </source>
</evidence>
<dbReference type="OrthoDB" id="2353937at2"/>
<dbReference type="PANTHER" id="PTHR34820">
    <property type="entry name" value="INNER MEMBRANE PROTEIN YEBZ"/>
    <property type="match status" value="1"/>
</dbReference>
<feature type="transmembrane region" description="Helical" evidence="6">
    <location>
        <begin position="163"/>
        <end position="183"/>
    </location>
</feature>
<organism evidence="9 10">
    <name type="scientific">Cytobacillus firmus DS1</name>
    <dbReference type="NCBI Taxonomy" id="1307436"/>
    <lineage>
        <taxon>Bacteria</taxon>
        <taxon>Bacillati</taxon>
        <taxon>Bacillota</taxon>
        <taxon>Bacilli</taxon>
        <taxon>Bacillales</taxon>
        <taxon>Bacillaceae</taxon>
        <taxon>Cytobacillus</taxon>
    </lineage>
</organism>
<evidence type="ECO:0000313" key="10">
    <source>
        <dbReference type="Proteomes" id="UP000019270"/>
    </source>
</evidence>
<feature type="compositionally biased region" description="Basic and acidic residues" evidence="5">
    <location>
        <begin position="130"/>
        <end position="142"/>
    </location>
</feature>
<dbReference type="Gene3D" id="2.60.40.1220">
    <property type="match status" value="1"/>
</dbReference>
<feature type="chain" id="PRO_5038718373" description="CopC domain-containing protein" evidence="7">
    <location>
        <begin position="21"/>
        <end position="187"/>
    </location>
</feature>
<evidence type="ECO:0000313" key="9">
    <source>
        <dbReference type="EMBL" id="EWG08551.1"/>
    </source>
</evidence>
<reference evidence="10" key="1">
    <citation type="submission" date="2013-03" db="EMBL/GenBank/DDBJ databases">
        <title>Draft genome sequence of Bacillus firmus DS1.</title>
        <authorList>
            <person name="Peng D."/>
            <person name="Zhu L."/>
            <person name="Sun M."/>
        </authorList>
    </citation>
    <scope>NUCLEOTIDE SEQUENCE [LARGE SCALE GENOMIC DNA]</scope>
    <source>
        <strain evidence="10">DS1</strain>
    </source>
</reference>
<dbReference type="GO" id="GO:0042597">
    <property type="term" value="C:periplasmic space"/>
    <property type="evidence" value="ECO:0007669"/>
    <property type="project" value="InterPro"/>
</dbReference>
<name>W7KZ17_CYTFI</name>
<dbReference type="PATRIC" id="fig|1307436.3.peg.5043"/>
<keyword evidence="2" id="KW-0479">Metal-binding</keyword>
<dbReference type="InterPro" id="IPR014756">
    <property type="entry name" value="Ig_E-set"/>
</dbReference>
<evidence type="ECO:0000256" key="3">
    <source>
        <dbReference type="ARBA" id="ARBA00022729"/>
    </source>
</evidence>
<feature type="domain" description="CopC" evidence="8">
    <location>
        <begin position="23"/>
        <end position="115"/>
    </location>
</feature>
<dbReference type="AlphaFoldDB" id="W7KZ17"/>
<dbReference type="GO" id="GO:0005886">
    <property type="term" value="C:plasma membrane"/>
    <property type="evidence" value="ECO:0007669"/>
    <property type="project" value="TreeGrafter"/>
</dbReference>
<keyword evidence="6" id="KW-1133">Transmembrane helix</keyword>
<sequence length="187" mass="20534">MIKKLFLITFILFIVSVNNAFGHTGLESSSPQDGEVITAGPNDIKMTFETKVEQGSTFEVTNANGDPISIENITLSNNQMTGRLLNELANGAYKVNWKIIGADGHPIEGEFSFSVNTPTTVDPTEENEDSGQKNTEKNKDDSDSLNEEEVQTEQGQTKPKTNWIPSLIGILIIAVIGSFLWIMRKGK</sequence>
<dbReference type="eggNOG" id="COG2372">
    <property type="taxonomic scope" value="Bacteria"/>
</dbReference>
<protein>
    <recommendedName>
        <fullName evidence="8">CopC domain-containing protein</fullName>
    </recommendedName>
</protein>
<feature type="signal peptide" evidence="7">
    <location>
        <begin position="1"/>
        <end position="20"/>
    </location>
</feature>
<evidence type="ECO:0000256" key="7">
    <source>
        <dbReference type="SAM" id="SignalP"/>
    </source>
</evidence>
<keyword evidence="4" id="KW-0186">Copper</keyword>
<dbReference type="RefSeq" id="WP_035333292.1">
    <property type="nucleotide sequence ID" value="NZ_APVL01000037.1"/>
</dbReference>
<evidence type="ECO:0000256" key="4">
    <source>
        <dbReference type="ARBA" id="ARBA00023008"/>
    </source>
</evidence>
<dbReference type="GO" id="GO:0030313">
    <property type="term" value="C:cell envelope"/>
    <property type="evidence" value="ECO:0007669"/>
    <property type="project" value="UniProtKB-SubCell"/>
</dbReference>
<evidence type="ECO:0000256" key="6">
    <source>
        <dbReference type="SAM" id="Phobius"/>
    </source>
</evidence>
<dbReference type="SUPFAM" id="SSF81296">
    <property type="entry name" value="E set domains"/>
    <property type="match status" value="1"/>
</dbReference>
<dbReference type="Pfam" id="PF04234">
    <property type="entry name" value="CopC"/>
    <property type="match status" value="1"/>
</dbReference>
<evidence type="ECO:0000256" key="5">
    <source>
        <dbReference type="SAM" id="MobiDB-lite"/>
    </source>
</evidence>
<keyword evidence="3 7" id="KW-0732">Signal</keyword>
<dbReference type="GO" id="GO:0046688">
    <property type="term" value="P:response to copper ion"/>
    <property type="evidence" value="ECO:0007669"/>
    <property type="project" value="InterPro"/>
</dbReference>
<dbReference type="InterPro" id="IPR007348">
    <property type="entry name" value="CopC_dom"/>
</dbReference>
<feature type="compositionally biased region" description="Polar residues" evidence="5">
    <location>
        <begin position="113"/>
        <end position="122"/>
    </location>
</feature>
<keyword evidence="6" id="KW-0472">Membrane</keyword>
<evidence type="ECO:0000256" key="1">
    <source>
        <dbReference type="ARBA" id="ARBA00004196"/>
    </source>
</evidence>
<reference evidence="9 10" key="2">
    <citation type="journal article" date="2016" name="Sci. Rep.">
        <title>A novel serine protease, Sep1, from Bacillus firmus DS-1 has nematicidal activity and degrades multiple intestinal-associated nematode proteins.</title>
        <authorList>
            <person name="Geng C."/>
            <person name="Nie X."/>
            <person name="Tang Z."/>
            <person name="Zhang Y."/>
            <person name="Lin J."/>
            <person name="Sun M."/>
            <person name="Peng D."/>
        </authorList>
    </citation>
    <scope>NUCLEOTIDE SEQUENCE [LARGE SCALE GENOMIC DNA]</scope>
    <source>
        <strain evidence="9 10">DS1</strain>
    </source>
</reference>
<dbReference type="EMBL" id="APVL01000037">
    <property type="protein sequence ID" value="EWG08551.1"/>
    <property type="molecule type" value="Genomic_DNA"/>
</dbReference>
<evidence type="ECO:0000256" key="2">
    <source>
        <dbReference type="ARBA" id="ARBA00022723"/>
    </source>
</evidence>
<accession>W7KZ17</accession>
<gene>
    <name evidence="9" type="ORF">PBF_23675</name>
</gene>
<dbReference type="GO" id="GO:0006825">
    <property type="term" value="P:copper ion transport"/>
    <property type="evidence" value="ECO:0007669"/>
    <property type="project" value="InterPro"/>
</dbReference>
<proteinExistence type="predicted"/>
<keyword evidence="6" id="KW-0812">Transmembrane</keyword>